<dbReference type="EMBL" id="JAOVZR010000001">
    <property type="protein sequence ID" value="MCY0147672.1"/>
    <property type="molecule type" value="Genomic_DNA"/>
</dbReference>
<comment type="caution">
    <text evidence="1">The sequence shown here is derived from an EMBL/GenBank/DDBJ whole genome shotgun (WGS) entry which is preliminary data.</text>
</comment>
<name>A0ABT3Z7C7_9HYPH</name>
<accession>A0ABT3Z7C7</accession>
<protein>
    <recommendedName>
        <fullName evidence="3">HlyD family secretion protein</fullName>
    </recommendedName>
</protein>
<evidence type="ECO:0008006" key="3">
    <source>
        <dbReference type="Google" id="ProtNLM"/>
    </source>
</evidence>
<gene>
    <name evidence="1" type="ORF">OEG84_08070</name>
</gene>
<keyword evidence="2" id="KW-1185">Reference proteome</keyword>
<proteinExistence type="predicted"/>
<evidence type="ECO:0000313" key="1">
    <source>
        <dbReference type="EMBL" id="MCY0147672.1"/>
    </source>
</evidence>
<evidence type="ECO:0000313" key="2">
    <source>
        <dbReference type="Proteomes" id="UP001073227"/>
    </source>
</evidence>
<organism evidence="1 2">
    <name type="scientific">Hoeflea algicola</name>
    <dbReference type="NCBI Taxonomy" id="2983763"/>
    <lineage>
        <taxon>Bacteria</taxon>
        <taxon>Pseudomonadati</taxon>
        <taxon>Pseudomonadota</taxon>
        <taxon>Alphaproteobacteria</taxon>
        <taxon>Hyphomicrobiales</taxon>
        <taxon>Rhizobiaceae</taxon>
        <taxon>Hoeflea</taxon>
    </lineage>
</organism>
<sequence length="69" mass="7026">MNKPIDPISVRQARQGKPVLAILSISLALAIVAGWALWGAFAAENGNGYAQSSSIIVSGSANSSSQAVN</sequence>
<dbReference type="RefSeq" id="WP_267653270.1">
    <property type="nucleotide sequence ID" value="NZ_JAOVZR010000001.1"/>
</dbReference>
<dbReference type="Proteomes" id="UP001073227">
    <property type="component" value="Unassembled WGS sequence"/>
</dbReference>
<reference evidence="1" key="1">
    <citation type="submission" date="2022-10" db="EMBL/GenBank/DDBJ databases">
        <title>Hoeflea sp. G2-23, isolated from marine algae.</title>
        <authorList>
            <person name="Kristyanto S."/>
            <person name="Kim J.M."/>
            <person name="Jeon C.O."/>
        </authorList>
    </citation>
    <scope>NUCLEOTIDE SEQUENCE</scope>
    <source>
        <strain evidence="1">G2-23</strain>
    </source>
</reference>